<dbReference type="AlphaFoldDB" id="Q9VUL2"/>
<dbReference type="EMBL" id="AY051551">
    <property type="protein sequence ID" value="AAK92975.1"/>
    <property type="molecule type" value="mRNA"/>
</dbReference>
<dbReference type="OMA" id="NGHEMFY"/>
<dbReference type="OrthoDB" id="5282002at2759"/>
<dbReference type="InterPro" id="IPR046824">
    <property type="entry name" value="Mss51-like_C"/>
</dbReference>
<dbReference type="Pfam" id="PF20179">
    <property type="entry name" value="MSS51_C"/>
    <property type="match status" value="1"/>
</dbReference>
<reference evidence="6 9" key="9">
    <citation type="journal article" date="2007" name="Science">
        <title>The Release 5.1 annotation of Drosophila melanogaster heterochromatin.</title>
        <authorList>
            <person name="Smith C.D."/>
            <person name="Shu S."/>
            <person name="Mungall C.J."/>
            <person name="Karpen G.H."/>
        </authorList>
    </citation>
    <scope>NUCLEOTIDE SEQUENCE [LARGE SCALE GENOMIC DNA]</scope>
    <source>
        <strain evidence="9">Berkeley</strain>
    </source>
</reference>
<evidence type="ECO:0000256" key="1">
    <source>
        <dbReference type="ARBA" id="ARBA00022723"/>
    </source>
</evidence>
<reference evidence="9" key="5">
    <citation type="journal article" date="2002" name="Genome Biol.">
        <title>The transposable elements of the Drosophila melanogaster euchromatin: a genomics perspective.</title>
        <authorList>
            <person name="Kaminker J.S."/>
            <person name="Bergman C.M."/>
            <person name="Kronmiller B."/>
            <person name="Carlson J."/>
            <person name="Svirskas R."/>
            <person name="Patel S."/>
            <person name="Frise E."/>
            <person name="Wheeler D.A."/>
            <person name="Lewis S.E."/>
            <person name="Rubin G.M."/>
            <person name="Ashburner M."/>
            <person name="Celniker S.E."/>
        </authorList>
    </citation>
    <scope>NUCLEOTIDE SEQUENCE [LARGE SCALE GENOMIC DNA]</scope>
    <source>
        <strain evidence="9">Berkeley</strain>
    </source>
</reference>
<dbReference type="Proteomes" id="UP000000803">
    <property type="component" value="Chromosome 3L"/>
</dbReference>
<dbReference type="GO" id="GO:0045182">
    <property type="term" value="F:translation regulator activity"/>
    <property type="evidence" value="ECO:0000250"/>
    <property type="project" value="FlyBase"/>
</dbReference>
<dbReference type="Bgee" id="FBgn0036479">
    <property type="expression patterns" value="Expressed in muscle cell in insect leg and 22 other cell types or tissues"/>
</dbReference>
<protein>
    <submittedName>
        <fullName evidence="7">GH20023p</fullName>
    </submittedName>
</protein>
<name>Q9VUL2_DROME</name>
<dbReference type="STRING" id="7227.FBpp0075390"/>
<evidence type="ECO:0000313" key="8">
    <source>
        <dbReference type="FlyBase" id="FBgn0036479"/>
    </source>
</evidence>
<dbReference type="BioGRID-ORCS" id="39646">
    <property type="hits" value="0 hits in 1 CRISPR screen"/>
</dbReference>
<dbReference type="UCSC" id="CG13458-RA">
    <property type="organism name" value="d. melanogaster"/>
</dbReference>
<dbReference type="HOGENOM" id="CLU_031420_0_0_1"/>
<gene>
    <name evidence="6" type="primary">Dmel\CG13458</name>
    <name evidence="6 8" type="ORF">CG13458</name>
    <name evidence="6" type="ORF">Dmel_CG13458</name>
</gene>
<dbReference type="IntAct" id="Q9VUL2">
    <property type="interactions" value="5"/>
</dbReference>
<dbReference type="Pfam" id="PF13824">
    <property type="entry name" value="zf-Mss51"/>
    <property type="match status" value="1"/>
</dbReference>
<keyword evidence="2" id="KW-0863">Zinc-finger</keyword>
<dbReference type="GO" id="GO:0070131">
    <property type="term" value="P:positive regulation of mitochondrial translation"/>
    <property type="evidence" value="ECO:0000250"/>
    <property type="project" value="FlyBase"/>
</dbReference>
<reference evidence="6 9" key="1">
    <citation type="journal article" date="2000" name="Science">
        <title>The genome sequence of Drosophila melanogaster.</title>
        <authorList>
            <person name="Adams M.D."/>
            <person name="Celniker S.E."/>
            <person name="Holt R.A."/>
            <person name="Evans C.A."/>
            <person name="Gocayne J.D."/>
            <person name="Amanatides P.G."/>
            <person name="Scherer S.E."/>
            <person name="Li P.W."/>
            <person name="Hoskins R.A."/>
            <person name="Galle R.F."/>
            <person name="George R.A."/>
            <person name="Lewis S.E."/>
            <person name="Richards S."/>
            <person name="Ashburner M."/>
            <person name="Henderson S.N."/>
            <person name="Sutton G.G."/>
            <person name="Wortman J.R."/>
            <person name="Yandell M.D."/>
            <person name="Zhang Q."/>
            <person name="Chen L.X."/>
            <person name="Brandon R.C."/>
            <person name="Rogers Y.H."/>
            <person name="Blazej R.G."/>
            <person name="Champe M."/>
            <person name="Pfeiffer B.D."/>
            <person name="Wan K.H."/>
            <person name="Doyle C."/>
            <person name="Baxter E.G."/>
            <person name="Helt G."/>
            <person name="Nelson C.R."/>
            <person name="Gabor G.L."/>
            <person name="Abril J.F."/>
            <person name="Agbayani A."/>
            <person name="An H.J."/>
            <person name="Andrews-Pfannkoch C."/>
            <person name="Baldwin D."/>
            <person name="Ballew R.M."/>
            <person name="Basu A."/>
            <person name="Baxendale J."/>
            <person name="Bayraktaroglu L."/>
            <person name="Beasley E.M."/>
            <person name="Beeson K.Y."/>
            <person name="Benos P.V."/>
            <person name="Berman B.P."/>
            <person name="Bhandari D."/>
            <person name="Bolshakov S."/>
            <person name="Borkova D."/>
            <person name="Botchan M.R."/>
            <person name="Bouck J."/>
            <person name="Brokstein P."/>
            <person name="Brottier P."/>
            <person name="Burtis K.C."/>
            <person name="Busam D.A."/>
            <person name="Butler H."/>
            <person name="Cadieu E."/>
            <person name="Center A."/>
            <person name="Chandra I."/>
            <person name="Cherry J.M."/>
            <person name="Cawley S."/>
            <person name="Dahlke C."/>
            <person name="Davenport L.B."/>
            <person name="Davies P."/>
            <person name="de Pablos B."/>
            <person name="Delcher A."/>
            <person name="Deng Z."/>
            <person name="Mays A.D."/>
            <person name="Dew I."/>
            <person name="Dietz S.M."/>
            <person name="Dodson K."/>
            <person name="Doup L.E."/>
            <person name="Downes M."/>
            <person name="Dugan-Rocha S."/>
            <person name="Dunkov B.C."/>
            <person name="Dunn P."/>
            <person name="Durbin K.J."/>
            <person name="Evangelista C.C."/>
            <person name="Ferraz C."/>
            <person name="Ferriera S."/>
            <person name="Fleischmann W."/>
            <person name="Fosler C."/>
            <person name="Gabrielian A.E."/>
            <person name="Garg N.S."/>
            <person name="Gelbart W.M."/>
            <person name="Glasser K."/>
            <person name="Glodek A."/>
            <person name="Gong F."/>
            <person name="Gorrell J.H."/>
            <person name="Gu Z."/>
            <person name="Guan P."/>
            <person name="Harris M."/>
            <person name="Harris N.L."/>
            <person name="Harvey D."/>
            <person name="Heiman T.J."/>
            <person name="Hernandez J.R."/>
            <person name="Houck J."/>
            <person name="Hostin D."/>
            <person name="Houston K.A."/>
            <person name="Howland T.J."/>
            <person name="Wei M.H."/>
            <person name="Ibegwam C."/>
            <person name="Jalali M."/>
            <person name="Kalush F."/>
            <person name="Karpen G.H."/>
            <person name="Ke Z."/>
            <person name="Kennison J.A."/>
            <person name="Ketchum K.A."/>
            <person name="Kimmel B.E."/>
            <person name="Kodira C.D."/>
            <person name="Kraft C."/>
            <person name="Kravitz S."/>
            <person name="Kulp D."/>
            <person name="Lai Z."/>
            <person name="Lasko P."/>
            <person name="Lei Y."/>
            <person name="Levitsky A.A."/>
            <person name="Li J."/>
            <person name="Li Z."/>
            <person name="Liang Y."/>
            <person name="Lin X."/>
            <person name="Liu X."/>
            <person name="Mattei B."/>
            <person name="McIntosh T.C."/>
            <person name="McLeod M.P."/>
            <person name="McPherson D."/>
            <person name="Merkulov G."/>
            <person name="Milshina N.V."/>
            <person name="Mobarry C."/>
            <person name="Morris J."/>
            <person name="Moshrefi A."/>
            <person name="Mount S.M."/>
            <person name="Moy M."/>
            <person name="Murphy B."/>
            <person name="Murphy L."/>
            <person name="Muzny D.M."/>
            <person name="Nelson D.L."/>
            <person name="Nelson D.R."/>
            <person name="Nelson K.A."/>
            <person name="Nixon K."/>
            <person name="Nusskern D.R."/>
            <person name="Pacleb J.M."/>
            <person name="Palazzolo M."/>
            <person name="Pittman G.S."/>
            <person name="Pan S."/>
            <person name="Pollard J."/>
            <person name="Puri V."/>
            <person name="Reese M.G."/>
            <person name="Reinert K."/>
            <person name="Remington K."/>
            <person name="Saunders R.D."/>
            <person name="Scheeler F."/>
            <person name="Shen H."/>
            <person name="Shue B.C."/>
            <person name="Siden-Kiamos I."/>
            <person name="Simpson M."/>
            <person name="Skupski M.P."/>
            <person name="Smith T."/>
            <person name="Spier E."/>
            <person name="Spradling A.C."/>
            <person name="Stapleton M."/>
            <person name="Strong R."/>
            <person name="Sun E."/>
            <person name="Svirskas R."/>
            <person name="Tector C."/>
            <person name="Turner R."/>
            <person name="Venter E."/>
            <person name="Wang A.H."/>
            <person name="Wang X."/>
            <person name="Wang Z.Y."/>
            <person name="Wassarman D.A."/>
            <person name="Weinstock G.M."/>
            <person name="Weissenbach J."/>
            <person name="Williams S.M."/>
            <person name="WoodageT"/>
            <person name="Worley K.C."/>
            <person name="Wu D."/>
            <person name="Yang S."/>
            <person name="Yao Q.A."/>
            <person name="Ye J."/>
            <person name="Yeh R.F."/>
            <person name="Zaveri J.S."/>
            <person name="Zhan M."/>
            <person name="Zhang G."/>
            <person name="Zhao Q."/>
            <person name="Zheng L."/>
            <person name="Zheng X.H."/>
            <person name="Zhong F.N."/>
            <person name="Zhong W."/>
            <person name="Zhou X."/>
            <person name="Zhu S."/>
            <person name="Zhu X."/>
            <person name="Smith H.O."/>
            <person name="Gibbs R.A."/>
            <person name="Myers E.W."/>
            <person name="Rubin G.M."/>
            <person name="Venter J.C."/>
        </authorList>
    </citation>
    <scope>NUCLEOTIDE SEQUENCE [LARGE SCALE GENOMIC DNA]</scope>
    <source>
        <strain evidence="9">Berkeley</strain>
    </source>
</reference>
<feature type="domain" description="MYND-type" evidence="5">
    <location>
        <begin position="223"/>
        <end position="262"/>
    </location>
</feature>
<keyword evidence="9" id="KW-1185">Reference proteome</keyword>
<dbReference type="InterPro" id="IPR032717">
    <property type="entry name" value="Mss51_Znf"/>
</dbReference>
<dbReference type="InterPro" id="IPR002893">
    <property type="entry name" value="Znf_MYND"/>
</dbReference>
<dbReference type="PROSITE" id="PS01360">
    <property type="entry name" value="ZF_MYND_1"/>
    <property type="match status" value="1"/>
</dbReference>
<accession>Q961J9</accession>
<organism evidence="6 9">
    <name type="scientific">Drosophila melanogaster</name>
    <name type="common">Fruit fly</name>
    <dbReference type="NCBI Taxonomy" id="7227"/>
    <lineage>
        <taxon>Eukaryota</taxon>
        <taxon>Metazoa</taxon>
        <taxon>Ecdysozoa</taxon>
        <taxon>Arthropoda</taxon>
        <taxon>Hexapoda</taxon>
        <taxon>Insecta</taxon>
        <taxon>Pterygota</taxon>
        <taxon>Neoptera</taxon>
        <taxon>Endopterygota</taxon>
        <taxon>Diptera</taxon>
        <taxon>Brachycera</taxon>
        <taxon>Muscomorpha</taxon>
        <taxon>Ephydroidea</taxon>
        <taxon>Drosophilidae</taxon>
        <taxon>Drosophila</taxon>
        <taxon>Sophophora</taxon>
    </lineage>
</organism>
<dbReference type="RefSeq" id="NP_648748.1">
    <property type="nucleotide sequence ID" value="NM_140491.2"/>
</dbReference>
<dbReference type="KEGG" id="dme:Dmel_CG13458"/>
<dbReference type="VEuPathDB" id="VectorBase:FBgn0036479"/>
<reference evidence="6" key="15">
    <citation type="submission" date="2022-11" db="EMBL/GenBank/DDBJ databases">
        <authorList>
            <consortium name="FlyBase"/>
        </authorList>
    </citation>
    <scope>NUCLEOTIDE SEQUENCE</scope>
</reference>
<dbReference type="InParanoid" id="Q9VUL2"/>
<dbReference type="AGR" id="FB:FBgn0036479"/>
<dbReference type="eggNOG" id="ENOG502S5VW">
    <property type="taxonomic scope" value="Eukaryota"/>
</dbReference>
<reference evidence="6" key="12">
    <citation type="journal article" date="2015" name="G3 (Bethesda)">
        <title>Gene Model Annotations for Drosophila melanogaster: The Rule-Benders.</title>
        <authorList>
            <consortium name="FlyBase Consortium"/>
            <person name="Crosby M.A."/>
            <person name="Gramates L.S."/>
            <person name="Dos Santos G."/>
            <person name="Matthews B.B."/>
            <person name="St Pierre S.E."/>
            <person name="Zhou P."/>
            <person name="Schroeder A.J."/>
            <person name="Falls K."/>
            <person name="Emmert D.B."/>
            <person name="Russo S.M."/>
            <person name="Gelbart W.M."/>
            <person name="null"/>
        </authorList>
    </citation>
    <scope>NUCLEOTIDE SEQUENCE</scope>
</reference>
<reference evidence="6" key="11">
    <citation type="journal article" date="2015" name="G3 (Bethesda)">
        <title>Gene Model Annotations for Drosophila melanogaster: Impact of High-Throughput Data.</title>
        <authorList>
            <consortium name="FlyBase Consortium"/>
            <person name="Matthews B.B."/>
            <person name="Dos Santos G."/>
            <person name="Crosby M.A."/>
            <person name="Emmert D.B."/>
            <person name="St Pierre S.E."/>
            <person name="Gramates L.S."/>
            <person name="Zhou P."/>
            <person name="Schroeder A.J."/>
            <person name="Falls K."/>
            <person name="Strelets V."/>
            <person name="Russo S.M."/>
            <person name="Gelbart W.M."/>
            <person name="null"/>
        </authorList>
    </citation>
    <scope>NUCLEOTIDE SEQUENCE</scope>
</reference>
<reference evidence="6 9" key="10">
    <citation type="journal article" date="2007" name="Science">
        <title>Sequence finishing and mapping of Drosophila melanogaster heterochromatin.</title>
        <authorList>
            <person name="Hoskins R.A."/>
            <person name="Carlson J.W."/>
            <person name="Kennedy C."/>
            <person name="Acevedo D."/>
            <person name="Evans-Holm M."/>
            <person name="Frise E."/>
            <person name="Wan K.H."/>
            <person name="Park S."/>
            <person name="Mendez-Lago M."/>
            <person name="Rossi F."/>
            <person name="Villasante A."/>
            <person name="Dimitri P."/>
            <person name="Karpen G.H."/>
            <person name="Celniker S.E."/>
        </authorList>
    </citation>
    <scope>NUCLEOTIDE SEQUENCE [LARGE SCALE GENOMIC DNA]</scope>
    <source>
        <strain evidence="9">Berkeley</strain>
    </source>
</reference>
<evidence type="ECO:0000313" key="9">
    <source>
        <dbReference type="Proteomes" id="UP000000803"/>
    </source>
</evidence>
<proteinExistence type="evidence at transcript level"/>
<dbReference type="FlyBase" id="FBgn0036479">
    <property type="gene designation" value="CG13458"/>
</dbReference>
<evidence type="ECO:0000256" key="2">
    <source>
        <dbReference type="ARBA" id="ARBA00022771"/>
    </source>
</evidence>
<reference evidence="6" key="8">
    <citation type="submission" date="2006-08" db="EMBL/GenBank/DDBJ databases">
        <authorList>
            <person name="Celniker S."/>
            <person name="Carlson J."/>
            <person name="Wan K."/>
            <person name="Frise E."/>
            <person name="Hoskins R."/>
            <person name="Park S."/>
            <person name="Svirskas R."/>
            <person name="Rubin G."/>
        </authorList>
    </citation>
    <scope>NUCLEOTIDE SEQUENCE</scope>
</reference>
<dbReference type="PaxDb" id="7227-FBpp0075390"/>
<dbReference type="GO" id="GO:0008270">
    <property type="term" value="F:zinc ion binding"/>
    <property type="evidence" value="ECO:0007669"/>
    <property type="project" value="UniProtKB-KW"/>
</dbReference>
<dbReference type="GO" id="GO:0005739">
    <property type="term" value="C:mitochondrion"/>
    <property type="evidence" value="ECO:0000250"/>
    <property type="project" value="FlyBase"/>
</dbReference>
<dbReference type="PANTHER" id="PTHR28069:SF2">
    <property type="entry name" value="GH20023P"/>
    <property type="match status" value="1"/>
</dbReference>
<evidence type="ECO:0000256" key="4">
    <source>
        <dbReference type="SAM" id="MobiDB-lite"/>
    </source>
</evidence>
<reference evidence="9" key="4">
    <citation type="journal article" date="2002" name="Genome Biol.">
        <title>Annotation of the Drosophila melanogaster euchromatic genome: a systematic review.</title>
        <authorList>
            <person name="Misra S."/>
            <person name="Crosby M.A."/>
            <person name="Mungall C.J."/>
            <person name="Matthews B.B."/>
            <person name="Campbell K.S."/>
            <person name="Hradecky P."/>
            <person name="Huang Y."/>
            <person name="Kaminker J.S."/>
            <person name="Millburn G.H."/>
            <person name="Prochnik S.E."/>
            <person name="Smith C.D."/>
            <person name="Tupy J.L."/>
            <person name="Whitfied E.J."/>
            <person name="Bayraktaroglu L."/>
            <person name="Berman B.P."/>
            <person name="Bettencourt B.R."/>
            <person name="Celniker S.E."/>
            <person name="de Grey A.D."/>
            <person name="Drysdale R.A."/>
            <person name="Harris N.L."/>
            <person name="Richter J."/>
            <person name="Russo S."/>
            <person name="Schroeder A.J."/>
            <person name="Shu S.Q."/>
            <person name="Stapleton M."/>
            <person name="Yamada C."/>
            <person name="Ashburner M."/>
            <person name="Gelbart W.M."/>
            <person name="Rubin G.M."/>
            <person name="Lewis S.E."/>
        </authorList>
    </citation>
    <scope>GENOME REANNOTATION</scope>
    <source>
        <strain evidence="9">Berkeley</strain>
    </source>
</reference>
<reference evidence="6 9" key="7">
    <citation type="journal article" date="2005" name="PLoS Comput. Biol.">
        <title>Combined evidence annotation of transposable elements in genome sequences.</title>
        <authorList>
            <person name="Quesneville H."/>
            <person name="Bergman C.M."/>
            <person name="Andrieu O."/>
            <person name="Autard D."/>
            <person name="Nouaud D."/>
            <person name="Ashburner M."/>
            <person name="Anxolabehere D."/>
        </authorList>
    </citation>
    <scope>NUCLEOTIDE SEQUENCE [LARGE SCALE GENOMIC DNA]</scope>
    <source>
        <strain evidence="9">Berkeley</strain>
    </source>
</reference>
<evidence type="ECO:0000313" key="7">
    <source>
        <dbReference type="EMBL" id="AAK92975.1"/>
    </source>
</evidence>
<keyword evidence="1" id="KW-0479">Metal-binding</keyword>
<dbReference type="SUPFAM" id="SSF144232">
    <property type="entry name" value="HIT/MYND zinc finger-like"/>
    <property type="match status" value="1"/>
</dbReference>
<accession>Q9VUL2</accession>
<dbReference type="GO" id="GO:0005759">
    <property type="term" value="C:mitochondrial matrix"/>
    <property type="evidence" value="ECO:0000305"/>
    <property type="project" value="FlyBase"/>
</dbReference>
<reference evidence="6" key="14">
    <citation type="submission" date="2022-11" db="EMBL/GenBank/DDBJ databases">
        <title>Drosophila melanogaster release 4 sequence.</title>
        <authorList>
            <consortium name="Berkeley Drosophila Genome Project"/>
            <person name="Celniker S."/>
            <person name="Carlson J."/>
            <person name="Wan K."/>
            <person name="Pfeiffer B."/>
            <person name="Frise E."/>
            <person name="George R."/>
            <person name="Hoskins R."/>
            <person name="Stapleton M."/>
            <person name="Pacleb J."/>
            <person name="Park S."/>
            <person name="Svirskas R."/>
            <person name="Smith E."/>
            <person name="Yu C."/>
            <person name="Rubin G."/>
        </authorList>
    </citation>
    <scope>NUCLEOTIDE SEQUENCE</scope>
</reference>
<dbReference type="GeneID" id="39646"/>
<reference evidence="6" key="13">
    <citation type="journal article" date="2015" name="Genome Res.">
        <title>The Release 6 reference sequence of the Drosophila melanogaster genome.</title>
        <authorList>
            <person name="Hoskins R.A."/>
            <person name="Carlson J.W."/>
            <person name="Wan K.H."/>
            <person name="Park S."/>
            <person name="Mendez I."/>
            <person name="Galle S.E."/>
            <person name="Booth B.W."/>
            <person name="Pfeiffer B.D."/>
            <person name="George R.A."/>
            <person name="Svirskas R."/>
            <person name="Krzywinski M."/>
            <person name="Schein J."/>
            <person name="Accardo M.C."/>
            <person name="Damia E."/>
            <person name="Messina G."/>
            <person name="Mendez-Lago M."/>
            <person name="de Pablos B."/>
            <person name="Demakova O.V."/>
            <person name="Andreyeva E.N."/>
            <person name="Boldyreva L.V."/>
            <person name="Marra M."/>
            <person name="Carvalho A.B."/>
            <person name="Dimitri P."/>
            <person name="Villasante A."/>
            <person name="Zhimulev I.F."/>
            <person name="Rubin G.M."/>
            <person name="Karpen G.H."/>
            <person name="Celniker S.E."/>
        </authorList>
    </citation>
    <scope>NUCLEOTIDE SEQUENCE</scope>
</reference>
<feature type="compositionally biased region" description="Basic residues" evidence="4">
    <location>
        <begin position="1"/>
        <end position="19"/>
    </location>
</feature>
<keyword evidence="3" id="KW-0862">Zinc</keyword>
<evidence type="ECO:0000313" key="6">
    <source>
        <dbReference type="EMBL" id="AAF49664.3"/>
    </source>
</evidence>
<evidence type="ECO:0000259" key="5">
    <source>
        <dbReference type="PROSITE" id="PS01360"/>
    </source>
</evidence>
<feature type="region of interest" description="Disordered" evidence="4">
    <location>
        <begin position="1"/>
        <end position="62"/>
    </location>
</feature>
<dbReference type="EMBL" id="AE014296">
    <property type="protein sequence ID" value="AAF49664.3"/>
    <property type="molecule type" value="Genomic_DNA"/>
</dbReference>
<reference evidence="7" key="2">
    <citation type="submission" date="2001-08" db="EMBL/GenBank/DDBJ databases">
        <authorList>
            <person name="Stapleton M."/>
            <person name="Brokstein P."/>
            <person name="Hong L."/>
            <person name="Agbayani A."/>
            <person name="Carlson J."/>
            <person name="Champe M."/>
            <person name="Chavez C."/>
            <person name="Dorsett V."/>
            <person name="Farfan D."/>
            <person name="Frise E."/>
            <person name="George R."/>
            <person name="Gonzalez M."/>
            <person name="Guarin H."/>
            <person name="Li P."/>
            <person name="Liao G."/>
            <person name="Miranda A."/>
            <person name="Mungall C.J."/>
            <person name="Nunoo J."/>
            <person name="Pacleb J."/>
            <person name="Paragas V."/>
            <person name="Park S."/>
            <person name="Phouanenavong S."/>
            <person name="Wan K."/>
            <person name="Yu C."/>
            <person name="Lewis S.E."/>
            <person name="Rubin G.M."/>
            <person name="Celniker S."/>
        </authorList>
    </citation>
    <scope>NUCLEOTIDE SEQUENCE</scope>
    <source>
        <strain evidence="7">Berkeley</strain>
    </source>
</reference>
<evidence type="ECO:0000256" key="3">
    <source>
        <dbReference type="ARBA" id="ARBA00022833"/>
    </source>
</evidence>
<reference evidence="6 9" key="6">
    <citation type="journal article" date="2002" name="Genome Biol.">
        <title>Heterochromatic sequences in a Drosophila whole-genome shotgun assembly.</title>
        <authorList>
            <person name="Hoskins R.A."/>
            <person name="Smith C.D."/>
            <person name="Carlson J.W."/>
            <person name="Carvalho A.B."/>
            <person name="Halpern A."/>
            <person name="Kaminker J.S."/>
            <person name="Kennedy C."/>
            <person name="Mungall C.J."/>
            <person name="Sullivan B.A."/>
            <person name="Sutton G.G."/>
            <person name="Yasuhara J.C."/>
            <person name="Wakimoto B.T."/>
            <person name="Myers E.W."/>
            <person name="Celniker S.E."/>
            <person name="Rubin G.M."/>
            <person name="Karpen G.H."/>
        </authorList>
    </citation>
    <scope>NUCLEOTIDE SEQUENCE [LARGE SCALE GENOMIC DNA]</scope>
    <source>
        <strain evidence="9">Berkeley</strain>
    </source>
</reference>
<dbReference type="PANTHER" id="PTHR28069">
    <property type="entry name" value="GH20023P"/>
    <property type="match status" value="1"/>
</dbReference>
<sequence length="634" mass="72300">MIQSGVHKKKPRIRNRQRNKINQVPQDQGESPDAIASSLKSNGSKAANGVESKPPVEKPLLTSGNSLLESLSKIGQVENPQENDTIRLIQQLLRRKLLAKNSAVPSSENKPSTDPVKIVTQPKEIKSEEKKPKISSTSVTPKLKTEAKASGISKEEEINDLLKCLGSKLPKGSGESPAAALFSNLGKLFSQAPPSDVESSDEEVEEYVEYIYKPRQYFMASLCNFCKSDLCGQNRIPCSRCGLSYYCSSGHMKDDQEHRQLCYALRQTVDRNGHEMFYKCGDFSDEQFRSFRIVCIRQVEKEMNRQLSATERELLLFPLICADSKCREHRFKRLSMCGGCGEVAFCKDKPEHRGKEHAKWCGAYQIFKAFIMFQEQFGRMEPSLPSKILRELPMACSNTKQMMKKLSFNVTNECEYAALTQVSTGPLTAWFALKLCERLRNCEEMTLHLIGAEIEFEADMLQKWELFLLHITPAVKTLNVVFVGPELNPNNISFEQLKKIKCCRFCRKAQRTVNYHFENSLYHDYCRESHFLQPNLICFFNCGLYRSTGFALEDTWPDTIQAALNLNCPIVVTSYTKYEAPLDMIQFINQSNRHLNVVMPPTVNPFSSEKPERNFISDNEASFMFKNFYCFVVD</sequence>
<reference evidence="9" key="3">
    <citation type="journal article" date="2002" name="Genome Biol.">
        <title>Finishing a whole-genome shotgun: release 3 of the Drosophila melanogaster euchromatic genome sequence.</title>
        <authorList>
            <person name="Celniker S.E."/>
            <person name="Wheeler D.A."/>
            <person name="Kronmiller B."/>
            <person name="Carlson J.W."/>
            <person name="Halpern A."/>
            <person name="Patel S."/>
            <person name="Adams M."/>
            <person name="Champe M."/>
            <person name="Dugan S.P."/>
            <person name="Frise E."/>
            <person name="Hodgson A."/>
            <person name="George R.A."/>
            <person name="Hoskins R.A."/>
            <person name="Laverty T."/>
            <person name="Muzny D.M."/>
            <person name="Nelson C.R."/>
            <person name="Pacleb J.M."/>
            <person name="Park S."/>
            <person name="Pfeiffer B.D."/>
            <person name="Richards S."/>
            <person name="Sodergren E.J."/>
            <person name="Svirskas R."/>
            <person name="Tabor P.E."/>
            <person name="Wan K."/>
            <person name="Stapleton M."/>
            <person name="Sutton G.G."/>
            <person name="Venter C."/>
            <person name="Weinstock G."/>
            <person name="Scherer S.E."/>
            <person name="Myers E.W."/>
            <person name="Gibbs R.A."/>
            <person name="Rubin G.M."/>
        </authorList>
    </citation>
    <scope>NUCLEOTIDE SEQUENCE [LARGE SCALE GENOMIC DNA]</scope>
    <source>
        <strain evidence="9">Berkeley</strain>
    </source>
</reference>